<evidence type="ECO:0008006" key="3">
    <source>
        <dbReference type="Google" id="ProtNLM"/>
    </source>
</evidence>
<dbReference type="Proteomes" id="UP000823863">
    <property type="component" value="Unassembled WGS sequence"/>
</dbReference>
<sequence>MKKQNLVIGWIKRHKSLLVMSFTALSFLIALAGSFQYYSQVKYAGEVVYDRLLSTVLFSVLKLYAFSPTVSVGVPTPLCYEIAKWLAPLCTGYWLLRALEAMLRQRMEMISRRFRRKDQILVIGYNEESAQFLSNLGEENLKKRLDKEREQMAVLVPLQILEQERKLQLERERVLVKPPLEPGELAGDESFARQCLKNFGEVVLFEADSPGNFTILKHILDRAGEWGETAFEQQRKARWAVRCENRVLKRVMENCYDEFPGRKPFELRLFSMAQMAAEELFFREPIFKNCLERVRDWMKEKSPGAREIMEQIPNPHLLIAGFGRFGQAVFEEALLSGTLSFCSRVEGYERLRITIIDRQAEKCCEMVESRYPRIHKICQVEYISASIDSVQVERKLRMLPPVTYAAVCFSDQATGVEAAEKLRWYFTAGSGKEEEETEFPKRIPIAVRMQSNGSVLRFLMQQEERGGAGRGVLLDFGSGKRILNRSGVIGSRPEEEAKDFHRNYCRIQRRMEGAVSGTEGEDREELWNGLNFEQRESNRAQVKNRPYMQELLKILPPLPPVEETFKNVRDTDRFLQELEAGEILDVLAAQEHFRWCSFHYGRGYVGRCQDRRDKGKVRRLMEDGEVYCGKVHNCLIDRWEDMKKDLQARNTIAFDVCGIYGYLPGEGENV</sequence>
<protein>
    <recommendedName>
        <fullName evidence="3">RCK N-terminal domain-containing protein</fullName>
    </recommendedName>
</protein>
<dbReference type="AlphaFoldDB" id="A0A9D2PUB8"/>
<dbReference type="EMBL" id="DWWB01000005">
    <property type="protein sequence ID" value="HJC65385.1"/>
    <property type="molecule type" value="Genomic_DNA"/>
</dbReference>
<gene>
    <name evidence="1" type="ORF">H9931_01515</name>
</gene>
<reference evidence="1" key="1">
    <citation type="journal article" date="2021" name="PeerJ">
        <title>Extensive microbial diversity within the chicken gut microbiome revealed by metagenomics and culture.</title>
        <authorList>
            <person name="Gilroy R."/>
            <person name="Ravi A."/>
            <person name="Getino M."/>
            <person name="Pursley I."/>
            <person name="Horton D.L."/>
            <person name="Alikhan N.F."/>
            <person name="Baker D."/>
            <person name="Gharbi K."/>
            <person name="Hall N."/>
            <person name="Watson M."/>
            <person name="Adriaenssens E.M."/>
            <person name="Foster-Nyarko E."/>
            <person name="Jarju S."/>
            <person name="Secka A."/>
            <person name="Antonio M."/>
            <person name="Oren A."/>
            <person name="Chaudhuri R.R."/>
            <person name="La Ragione R."/>
            <person name="Hildebrand F."/>
            <person name="Pallen M.J."/>
        </authorList>
    </citation>
    <scope>NUCLEOTIDE SEQUENCE</scope>
    <source>
        <strain evidence="1">CHK198-12963</strain>
    </source>
</reference>
<comment type="caution">
    <text evidence="1">The sequence shown here is derived from an EMBL/GenBank/DDBJ whole genome shotgun (WGS) entry which is preliminary data.</text>
</comment>
<organism evidence="1 2">
    <name type="scientific">Candidatus Enterocloster excrementigallinarum</name>
    <dbReference type="NCBI Taxonomy" id="2838558"/>
    <lineage>
        <taxon>Bacteria</taxon>
        <taxon>Bacillati</taxon>
        <taxon>Bacillota</taxon>
        <taxon>Clostridia</taxon>
        <taxon>Lachnospirales</taxon>
        <taxon>Lachnospiraceae</taxon>
        <taxon>Enterocloster</taxon>
    </lineage>
</organism>
<accession>A0A9D2PUB8</accession>
<name>A0A9D2PUB8_9FIRM</name>
<evidence type="ECO:0000313" key="1">
    <source>
        <dbReference type="EMBL" id="HJC65385.1"/>
    </source>
</evidence>
<reference evidence="1" key="2">
    <citation type="submission" date="2021-04" db="EMBL/GenBank/DDBJ databases">
        <authorList>
            <person name="Gilroy R."/>
        </authorList>
    </citation>
    <scope>NUCLEOTIDE SEQUENCE</scope>
    <source>
        <strain evidence="1">CHK198-12963</strain>
    </source>
</reference>
<evidence type="ECO:0000313" key="2">
    <source>
        <dbReference type="Proteomes" id="UP000823863"/>
    </source>
</evidence>
<proteinExistence type="predicted"/>